<evidence type="ECO:0000313" key="1">
    <source>
        <dbReference type="EMBL" id="KRQ87167.1"/>
    </source>
</evidence>
<keyword evidence="2" id="KW-1185">Reference proteome</keyword>
<dbReference type="STRING" id="908809.ABG79_00965"/>
<accession>A0A0R3K4A4</accession>
<name>A0A0R3K4A4_CALMK</name>
<dbReference type="EMBL" id="LKHP01000004">
    <property type="protein sequence ID" value="KRQ87167.1"/>
    <property type="molecule type" value="Genomic_DNA"/>
</dbReference>
<dbReference type="AlphaFoldDB" id="A0A0R3K4A4"/>
<organism evidence="1 2">
    <name type="scientific">Caloramator mitchellensis</name>
    <dbReference type="NCBI Taxonomy" id="908809"/>
    <lineage>
        <taxon>Bacteria</taxon>
        <taxon>Bacillati</taxon>
        <taxon>Bacillota</taxon>
        <taxon>Clostridia</taxon>
        <taxon>Eubacteriales</taxon>
        <taxon>Clostridiaceae</taxon>
        <taxon>Caloramator</taxon>
    </lineage>
</organism>
<comment type="caution">
    <text evidence="1">The sequence shown here is derived from an EMBL/GenBank/DDBJ whole genome shotgun (WGS) entry which is preliminary data.</text>
</comment>
<proteinExistence type="predicted"/>
<reference evidence="1 2" key="1">
    <citation type="submission" date="2015-09" db="EMBL/GenBank/DDBJ databases">
        <title>Draft genome sequence of a Caloramator mitchellensis, a moderate thermophile from the Great Artesian Basin of Australia.</title>
        <authorList>
            <person name="Patel B.K."/>
        </authorList>
    </citation>
    <scope>NUCLEOTIDE SEQUENCE [LARGE SCALE GENOMIC DNA]</scope>
    <source>
        <strain evidence="1 2">VF08</strain>
    </source>
</reference>
<dbReference type="RefSeq" id="WP_057977686.1">
    <property type="nucleotide sequence ID" value="NZ_LKHP01000004.1"/>
</dbReference>
<evidence type="ECO:0000313" key="2">
    <source>
        <dbReference type="Proteomes" id="UP000052015"/>
    </source>
</evidence>
<sequence>MGFPDIRTEDIVAYLAKWLKIQEEAKKNVWINGCNNCVKMASEQGPGDQEIGNIEGNGRPL</sequence>
<dbReference type="Proteomes" id="UP000052015">
    <property type="component" value="Unassembled WGS sequence"/>
</dbReference>
<protein>
    <submittedName>
        <fullName evidence="1">Uncharacterized protein</fullName>
    </submittedName>
</protein>
<gene>
    <name evidence="1" type="ORF">ABG79_00965</name>
</gene>